<dbReference type="InterPro" id="IPR050832">
    <property type="entry name" value="Bact_Acetyltransf"/>
</dbReference>
<dbReference type="PANTHER" id="PTHR43877">
    <property type="entry name" value="AMINOALKYLPHOSPHONATE N-ACETYLTRANSFERASE-RELATED-RELATED"/>
    <property type="match status" value="1"/>
</dbReference>
<dbReference type="AlphaFoldDB" id="A0A931CN18"/>
<keyword evidence="5" id="KW-1185">Reference proteome</keyword>
<gene>
    <name evidence="4" type="ORF">I4J89_41370</name>
</gene>
<dbReference type="GO" id="GO:0016747">
    <property type="term" value="F:acyltransferase activity, transferring groups other than amino-acyl groups"/>
    <property type="evidence" value="ECO:0007669"/>
    <property type="project" value="InterPro"/>
</dbReference>
<dbReference type="InterPro" id="IPR016181">
    <property type="entry name" value="Acyl_CoA_acyltransferase"/>
</dbReference>
<dbReference type="EMBL" id="JADQTO010000032">
    <property type="protein sequence ID" value="MBG0567910.1"/>
    <property type="molecule type" value="Genomic_DNA"/>
</dbReference>
<evidence type="ECO:0000313" key="5">
    <source>
        <dbReference type="Proteomes" id="UP000598146"/>
    </source>
</evidence>
<dbReference type="Pfam" id="PF13508">
    <property type="entry name" value="Acetyltransf_7"/>
    <property type="match status" value="1"/>
</dbReference>
<name>A0A931CN18_9ACTN</name>
<dbReference type="InterPro" id="IPR000182">
    <property type="entry name" value="GNAT_dom"/>
</dbReference>
<keyword evidence="2" id="KW-0012">Acyltransferase</keyword>
<dbReference type="Proteomes" id="UP000598146">
    <property type="component" value="Unassembled WGS sequence"/>
</dbReference>
<evidence type="ECO:0000313" key="4">
    <source>
        <dbReference type="EMBL" id="MBG0567910.1"/>
    </source>
</evidence>
<accession>A0A931CN18</accession>
<comment type="caution">
    <text evidence="4">The sequence shown here is derived from an EMBL/GenBank/DDBJ whole genome shotgun (WGS) entry which is preliminary data.</text>
</comment>
<proteinExistence type="predicted"/>
<evidence type="ECO:0000256" key="2">
    <source>
        <dbReference type="ARBA" id="ARBA00023315"/>
    </source>
</evidence>
<organism evidence="4 5">
    <name type="scientific">Actinoplanes aureus</name>
    <dbReference type="NCBI Taxonomy" id="2792083"/>
    <lineage>
        <taxon>Bacteria</taxon>
        <taxon>Bacillati</taxon>
        <taxon>Actinomycetota</taxon>
        <taxon>Actinomycetes</taxon>
        <taxon>Micromonosporales</taxon>
        <taxon>Micromonosporaceae</taxon>
        <taxon>Actinoplanes</taxon>
    </lineage>
</organism>
<dbReference type="PROSITE" id="PS51186">
    <property type="entry name" value="GNAT"/>
    <property type="match status" value="1"/>
</dbReference>
<protein>
    <submittedName>
        <fullName evidence="4">GNAT family N-acetyltransferase</fullName>
    </submittedName>
</protein>
<dbReference type="PANTHER" id="PTHR43877:SF2">
    <property type="entry name" value="AMINOALKYLPHOSPHONATE N-ACETYLTRANSFERASE-RELATED"/>
    <property type="match status" value="1"/>
</dbReference>
<evidence type="ECO:0000256" key="1">
    <source>
        <dbReference type="ARBA" id="ARBA00022679"/>
    </source>
</evidence>
<evidence type="ECO:0000259" key="3">
    <source>
        <dbReference type="PROSITE" id="PS51186"/>
    </source>
</evidence>
<feature type="domain" description="N-acetyltransferase" evidence="3">
    <location>
        <begin position="1"/>
        <end position="154"/>
    </location>
</feature>
<dbReference type="Gene3D" id="3.40.630.30">
    <property type="match status" value="1"/>
</dbReference>
<dbReference type="CDD" id="cd04301">
    <property type="entry name" value="NAT_SF"/>
    <property type="match status" value="1"/>
</dbReference>
<dbReference type="SUPFAM" id="SSF55729">
    <property type="entry name" value="Acyl-CoA N-acyltransferases (Nat)"/>
    <property type="match status" value="1"/>
</dbReference>
<reference evidence="4" key="1">
    <citation type="submission" date="2020-11" db="EMBL/GenBank/DDBJ databases">
        <title>Isolation and identification of active actinomycetes.</title>
        <authorList>
            <person name="Sun X."/>
        </authorList>
    </citation>
    <scope>NUCLEOTIDE SEQUENCE</scope>
    <source>
        <strain evidence="4">NEAU-A11</strain>
    </source>
</reference>
<sequence length="154" mass="17534">MHREASAWLAQKGSDQWQPMQTGRLSIDHVRSGIARSIAKGECFIVLDDQEPIGTITLDSFADPEFWTDEDDPGSALYVHRMIVKRSHAGRGIGGQLLHWANDRAKKAGRRWLRLDAWRTNPTLHEYYRSQGFEQVRVVDLPHRGSGALFQRAV</sequence>
<keyword evidence="1" id="KW-0808">Transferase</keyword>